<keyword evidence="2" id="KW-1185">Reference proteome</keyword>
<comment type="caution">
    <text evidence="1">The sequence shown here is derived from an EMBL/GenBank/DDBJ whole genome shotgun (WGS) entry which is preliminary data.</text>
</comment>
<organism evidence="1 2">
    <name type="scientific">Racocetra persica</name>
    <dbReference type="NCBI Taxonomy" id="160502"/>
    <lineage>
        <taxon>Eukaryota</taxon>
        <taxon>Fungi</taxon>
        <taxon>Fungi incertae sedis</taxon>
        <taxon>Mucoromycota</taxon>
        <taxon>Glomeromycotina</taxon>
        <taxon>Glomeromycetes</taxon>
        <taxon>Diversisporales</taxon>
        <taxon>Gigasporaceae</taxon>
        <taxon>Racocetra</taxon>
    </lineage>
</organism>
<evidence type="ECO:0000313" key="2">
    <source>
        <dbReference type="Proteomes" id="UP000789920"/>
    </source>
</evidence>
<protein>
    <submittedName>
        <fullName evidence="1">14506_t:CDS:1</fullName>
    </submittedName>
</protein>
<accession>A0ACA9LDG9</accession>
<reference evidence="1" key="1">
    <citation type="submission" date="2021-06" db="EMBL/GenBank/DDBJ databases">
        <authorList>
            <person name="Kallberg Y."/>
            <person name="Tangrot J."/>
            <person name="Rosling A."/>
        </authorList>
    </citation>
    <scope>NUCLEOTIDE SEQUENCE</scope>
    <source>
        <strain evidence="1">MA461A</strain>
    </source>
</reference>
<dbReference type="Proteomes" id="UP000789920">
    <property type="component" value="Unassembled WGS sequence"/>
</dbReference>
<evidence type="ECO:0000313" key="1">
    <source>
        <dbReference type="EMBL" id="CAG8522849.1"/>
    </source>
</evidence>
<name>A0ACA9LDG9_9GLOM</name>
<dbReference type="EMBL" id="CAJVQC010003200">
    <property type="protein sequence ID" value="CAG8522849.1"/>
    <property type="molecule type" value="Genomic_DNA"/>
</dbReference>
<sequence>MPTILTLPHKLVLEVFSHLPTRDLCRYMVLSRYFDQGIKEIIVKRFHKAFSNQNKRLLVFVSRHDLLRLEQTRHAFDFAFENINNKTLTSIFSVDSTQPKGTIGPNKSKVEGLKLCYGGIWHQRLINDSIQYFGLGTEEQEARIYIYDTKTNRPYSKACFVTSGRLIAPVSQDIYESVKGWWSAPLLPKNKKQAPKVKFTGRNKIKENSHGISNVTGKFKTISIKASLLLITLEEPKFDKSDIGVKYILKEGGEEYFNHKKNCIIQ</sequence>
<gene>
    <name evidence="1" type="ORF">RPERSI_LOCUS2782</name>
</gene>
<proteinExistence type="predicted"/>